<dbReference type="Proteomes" id="UP000198287">
    <property type="component" value="Unassembled WGS sequence"/>
</dbReference>
<evidence type="ECO:0000313" key="16">
    <source>
        <dbReference type="EMBL" id="OXA53866.1"/>
    </source>
</evidence>
<gene>
    <name evidence="16" type="ORF">Fcan01_11773</name>
    <name evidence="15" type="ORF">Fcan01_16791</name>
    <name evidence="14" type="ORF">Fcan01_24482</name>
</gene>
<evidence type="ECO:0000313" key="17">
    <source>
        <dbReference type="Proteomes" id="UP000198287"/>
    </source>
</evidence>
<evidence type="ECO:0000256" key="6">
    <source>
        <dbReference type="ARBA" id="ARBA00022490"/>
    </source>
</evidence>
<dbReference type="PRINTS" id="PR02086">
    <property type="entry name" value="PUTNUCHARBI1"/>
</dbReference>
<dbReference type="PANTHER" id="PTHR22930:SF267">
    <property type="entry name" value="NUCLEASE HARBI1-RELATED"/>
    <property type="match status" value="1"/>
</dbReference>
<evidence type="ECO:0000256" key="2">
    <source>
        <dbReference type="ARBA" id="ARBA00004123"/>
    </source>
</evidence>
<keyword evidence="6" id="KW-0963">Cytoplasm</keyword>
<dbReference type="InterPro" id="IPR045249">
    <property type="entry name" value="HARBI1-like"/>
</dbReference>
<dbReference type="InterPro" id="IPR026103">
    <property type="entry name" value="HARBI1_animal"/>
</dbReference>
<comment type="subcellular location">
    <subcellularLocation>
        <location evidence="3">Cytoplasm</location>
    </subcellularLocation>
    <subcellularLocation>
        <location evidence="2">Nucleus</location>
    </subcellularLocation>
</comment>
<evidence type="ECO:0000256" key="8">
    <source>
        <dbReference type="ARBA" id="ARBA00022723"/>
    </source>
</evidence>
<feature type="domain" description="DDE Tnp4" evidence="13">
    <location>
        <begin position="137"/>
        <end position="281"/>
    </location>
</feature>
<dbReference type="AlphaFoldDB" id="A0A226DTV0"/>
<keyword evidence="10" id="KW-0539">Nucleus</keyword>
<evidence type="ECO:0000256" key="5">
    <source>
        <dbReference type="ARBA" id="ARBA00015519"/>
    </source>
</evidence>
<dbReference type="OMA" id="HDICIMY"/>
<dbReference type="GO" id="GO:0005737">
    <property type="term" value="C:cytoplasm"/>
    <property type="evidence" value="ECO:0007669"/>
    <property type="project" value="UniProtKB-SubCell"/>
</dbReference>
<evidence type="ECO:0000256" key="4">
    <source>
        <dbReference type="ARBA" id="ARBA00006958"/>
    </source>
</evidence>
<dbReference type="GO" id="GO:0046872">
    <property type="term" value="F:metal ion binding"/>
    <property type="evidence" value="ECO:0007669"/>
    <property type="project" value="UniProtKB-KW"/>
</dbReference>
<evidence type="ECO:0000256" key="12">
    <source>
        <dbReference type="ARBA" id="ARBA00045850"/>
    </source>
</evidence>
<protein>
    <recommendedName>
        <fullName evidence="5">Putative nuclease HARBI1</fullName>
    </recommendedName>
    <alternativeName>
        <fullName evidence="11">Harbinger transposase-derived nuclease</fullName>
    </alternativeName>
</protein>
<evidence type="ECO:0000313" key="14">
    <source>
        <dbReference type="EMBL" id="OXA40780.1"/>
    </source>
</evidence>
<dbReference type="InterPro" id="IPR027806">
    <property type="entry name" value="HARBI1_dom"/>
</dbReference>
<dbReference type="PANTHER" id="PTHR22930">
    <property type="match status" value="1"/>
</dbReference>
<dbReference type="GO" id="GO:0016787">
    <property type="term" value="F:hydrolase activity"/>
    <property type="evidence" value="ECO:0007669"/>
    <property type="project" value="UniProtKB-KW"/>
</dbReference>
<dbReference type="OrthoDB" id="8180859at2759"/>
<dbReference type="EMBL" id="LNIX01000005">
    <property type="protein sequence ID" value="OXA53866.1"/>
    <property type="molecule type" value="Genomic_DNA"/>
</dbReference>
<evidence type="ECO:0000256" key="3">
    <source>
        <dbReference type="ARBA" id="ARBA00004496"/>
    </source>
</evidence>
<proteinExistence type="inferred from homology"/>
<comment type="function">
    <text evidence="12">Transposase-derived protein that may have nuclease activity. Does not have transposase activity.</text>
</comment>
<evidence type="ECO:0000256" key="9">
    <source>
        <dbReference type="ARBA" id="ARBA00022801"/>
    </source>
</evidence>
<name>A0A226DTV0_FOLCA</name>
<evidence type="ECO:0000256" key="7">
    <source>
        <dbReference type="ARBA" id="ARBA00022722"/>
    </source>
</evidence>
<dbReference type="EMBL" id="LNIX01000011">
    <property type="protein sequence ID" value="OXA48912.1"/>
    <property type="molecule type" value="Genomic_DNA"/>
</dbReference>
<comment type="caution">
    <text evidence="15">The sequence shown here is derived from an EMBL/GenBank/DDBJ whole genome shotgun (WGS) entry which is preliminary data.</text>
</comment>
<evidence type="ECO:0000256" key="10">
    <source>
        <dbReference type="ARBA" id="ARBA00023242"/>
    </source>
</evidence>
<accession>A0A226DTV0</accession>
<keyword evidence="9" id="KW-0378">Hydrolase</keyword>
<reference evidence="15 17" key="1">
    <citation type="submission" date="2015-12" db="EMBL/GenBank/DDBJ databases">
        <title>The genome of Folsomia candida.</title>
        <authorList>
            <person name="Faddeeva A."/>
            <person name="Derks M.F."/>
            <person name="Anvar Y."/>
            <person name="Smit S."/>
            <person name="Van Straalen N."/>
            <person name="Roelofs D."/>
        </authorList>
    </citation>
    <scope>NUCLEOTIDE SEQUENCE [LARGE SCALE GENOMIC DNA]</scope>
    <source>
        <strain evidence="15 17">VU population</strain>
        <tissue evidence="15">Whole body</tissue>
    </source>
</reference>
<comment type="cofactor">
    <cofactor evidence="1">
        <name>a divalent metal cation</name>
        <dbReference type="ChEBI" id="CHEBI:60240"/>
    </cofactor>
</comment>
<sequence>MAIPLFVLNNERNRVYKQRRLLESLSEFEIRKHTGLPWWGARELIEWIEPEVEPLARRNYATPAETKILTTLGFFRSGSFQWMLGTVSGTSQPSCSRIIAEGHANEMIRFPASVDERNIVSNAFYQVAGLPNVIGIVDGSHVLIKAPTDHGGVYINRKQRHSINVQIICNHQDKITDIVAKYPGSSHDSFIMRNSAICHRFQRGEFGNNVLIGDSGYFRAPYLAIPFSRRAALSVEQQLFNTALTKTRSKVERCIGLSGGDLCYEPAKVCKLITASVVLHNYCVNFGIPLLDEDEHQLELIIHGLAEDELD</sequence>
<keyword evidence="8" id="KW-0479">Metal-binding</keyword>
<evidence type="ECO:0000256" key="11">
    <source>
        <dbReference type="ARBA" id="ARBA00030126"/>
    </source>
</evidence>
<dbReference type="GO" id="GO:0004518">
    <property type="term" value="F:nuclease activity"/>
    <property type="evidence" value="ECO:0007669"/>
    <property type="project" value="UniProtKB-KW"/>
</dbReference>
<keyword evidence="17" id="KW-1185">Reference proteome</keyword>
<evidence type="ECO:0000256" key="1">
    <source>
        <dbReference type="ARBA" id="ARBA00001968"/>
    </source>
</evidence>
<comment type="similarity">
    <text evidence="4">Belongs to the HARBI1 family.</text>
</comment>
<dbReference type="EMBL" id="LNIX01000032">
    <property type="protein sequence ID" value="OXA40780.1"/>
    <property type="molecule type" value="Genomic_DNA"/>
</dbReference>
<evidence type="ECO:0000259" key="13">
    <source>
        <dbReference type="Pfam" id="PF13359"/>
    </source>
</evidence>
<keyword evidence="7" id="KW-0540">Nuclease</keyword>
<dbReference type="Pfam" id="PF13359">
    <property type="entry name" value="DDE_Tnp_4"/>
    <property type="match status" value="1"/>
</dbReference>
<dbReference type="GO" id="GO:0005634">
    <property type="term" value="C:nucleus"/>
    <property type="evidence" value="ECO:0007669"/>
    <property type="project" value="UniProtKB-SubCell"/>
</dbReference>
<organism evidence="15 17">
    <name type="scientific">Folsomia candida</name>
    <name type="common">Springtail</name>
    <dbReference type="NCBI Taxonomy" id="158441"/>
    <lineage>
        <taxon>Eukaryota</taxon>
        <taxon>Metazoa</taxon>
        <taxon>Ecdysozoa</taxon>
        <taxon>Arthropoda</taxon>
        <taxon>Hexapoda</taxon>
        <taxon>Collembola</taxon>
        <taxon>Entomobryomorpha</taxon>
        <taxon>Isotomoidea</taxon>
        <taxon>Isotomidae</taxon>
        <taxon>Proisotominae</taxon>
        <taxon>Folsomia</taxon>
    </lineage>
</organism>
<evidence type="ECO:0000313" key="15">
    <source>
        <dbReference type="EMBL" id="OXA48912.1"/>
    </source>
</evidence>